<dbReference type="AlphaFoldDB" id="A0A381FHH0"/>
<evidence type="ECO:0000313" key="2">
    <source>
        <dbReference type="EMBL" id="SUX45990.1"/>
    </source>
</evidence>
<dbReference type="KEGG" id="cil:EG358_13775"/>
<dbReference type="RefSeq" id="WP_076559794.1">
    <property type="nucleotide sequence ID" value="NZ_CP033929.1"/>
</dbReference>
<sequence>MSNQQLDDLNQERADRELADLLGINYDELSELEYTHGTDESNEGMVYSNYVEFNPEVGKEILKKINLDSNNTFYYNAD</sequence>
<name>A0A381FHH0_9FLAO</name>
<accession>A0A381FHH0</accession>
<dbReference type="OrthoDB" id="1266263at2"/>
<dbReference type="EMBL" id="UFVS01000001">
    <property type="protein sequence ID" value="SUX45990.1"/>
    <property type="molecule type" value="Genomic_DNA"/>
</dbReference>
<evidence type="ECO:0000313" key="1">
    <source>
        <dbReference type="EMBL" id="SIQ36054.1"/>
    </source>
</evidence>
<keyword evidence="3" id="KW-1185">Reference proteome</keyword>
<evidence type="ECO:0000313" key="4">
    <source>
        <dbReference type="Proteomes" id="UP000255231"/>
    </source>
</evidence>
<reference evidence="1 3" key="1">
    <citation type="submission" date="2017-01" db="EMBL/GenBank/DDBJ databases">
        <authorList>
            <person name="Varghese N."/>
            <person name="Submissions S."/>
        </authorList>
    </citation>
    <scope>NUCLEOTIDE SEQUENCE [LARGE SCALE GENOMIC DNA]</scope>
    <source>
        <strain evidence="1 3">ATCC 27950</strain>
    </source>
</reference>
<organism evidence="2 4">
    <name type="scientific">Chryseobacterium indoltheticum</name>
    <dbReference type="NCBI Taxonomy" id="254"/>
    <lineage>
        <taxon>Bacteria</taxon>
        <taxon>Pseudomonadati</taxon>
        <taxon>Bacteroidota</taxon>
        <taxon>Flavobacteriia</taxon>
        <taxon>Flavobacteriales</taxon>
        <taxon>Weeksellaceae</taxon>
        <taxon>Chryseobacterium group</taxon>
        <taxon>Chryseobacterium</taxon>
    </lineage>
</organism>
<reference evidence="2 4" key="2">
    <citation type="submission" date="2018-06" db="EMBL/GenBank/DDBJ databases">
        <authorList>
            <consortium name="Pathogen Informatics"/>
            <person name="Doyle S."/>
        </authorList>
    </citation>
    <scope>NUCLEOTIDE SEQUENCE [LARGE SCALE GENOMIC DNA]</scope>
    <source>
        <strain evidence="2 4">NCTC13560</strain>
    </source>
</reference>
<dbReference type="EMBL" id="FTMF01000004">
    <property type="protein sequence ID" value="SIQ36054.1"/>
    <property type="molecule type" value="Genomic_DNA"/>
</dbReference>
<proteinExistence type="predicted"/>
<dbReference type="Proteomes" id="UP000255231">
    <property type="component" value="Unassembled WGS sequence"/>
</dbReference>
<gene>
    <name evidence="2" type="ORF">NCTC13560_03404</name>
    <name evidence="1" type="ORF">SAMN05421682_104213</name>
</gene>
<protein>
    <submittedName>
        <fullName evidence="2">Uncharacterized protein</fullName>
    </submittedName>
</protein>
<evidence type="ECO:0000313" key="3">
    <source>
        <dbReference type="Proteomes" id="UP000185725"/>
    </source>
</evidence>
<dbReference type="Proteomes" id="UP000185725">
    <property type="component" value="Unassembled WGS sequence"/>
</dbReference>
<dbReference type="GeneID" id="303674776"/>